<accession>A0A5P6VTV3</accession>
<dbReference type="InterPro" id="IPR039498">
    <property type="entry name" value="NTP_transf_5"/>
</dbReference>
<organism evidence="1 2">
    <name type="scientific">Pseudobutyrivibrio xylanivorans</name>
    <dbReference type="NCBI Taxonomy" id="185007"/>
    <lineage>
        <taxon>Bacteria</taxon>
        <taxon>Bacillati</taxon>
        <taxon>Bacillota</taxon>
        <taxon>Clostridia</taxon>
        <taxon>Lachnospirales</taxon>
        <taxon>Lachnospiraceae</taxon>
        <taxon>Pseudobutyrivibrio</taxon>
    </lineage>
</organism>
<evidence type="ECO:0000313" key="1">
    <source>
        <dbReference type="EMBL" id="QFJ56053.1"/>
    </source>
</evidence>
<proteinExistence type="predicted"/>
<dbReference type="Proteomes" id="UP000327030">
    <property type="component" value="Chromosome 1"/>
</dbReference>
<dbReference type="AlphaFoldDB" id="A0A5P6VTV3"/>
<dbReference type="OrthoDB" id="9773927at2"/>
<dbReference type="Pfam" id="PF14907">
    <property type="entry name" value="NTP_transf_5"/>
    <property type="match status" value="1"/>
</dbReference>
<evidence type="ECO:0000313" key="2">
    <source>
        <dbReference type="Proteomes" id="UP000327030"/>
    </source>
</evidence>
<sequence>MKLQDTNFIKLTSKAIIQDTSDDGHFLSADWEKVYELACRNTLAGVTYDVAKAQSSLPEELRKRWDFFRFQIFVRQKKHFHALIDLIREIESSGIDYAIFKGIVVADCYPNPAYRPSSDSDILVDSGDAAAVCAMIEKRGYVKNEHKTKEHVFVYENETTGHMIELHTTVYEDYEGQKIDKLKAADLESPSKRITVEVDGEKVRTFGHNEHLVYQMFHIIKHFMLEGASVRFFTDITLFVNRHFDELSKDYFWQMMDKLNYGFFCENFLGICVEYFGMNPAFTEGRKPKASKEVLEAMIVDFIYKGDEAQLRSEDWQLTTTLEPYLVGNLTSVNGSKSGRIIRFLFPKAEELGERYVYAKENPLLLPIAWIHRFGYKAIWSLFQKEEGQYSATEKMIVVENRLGLMSSVGLLDEE</sequence>
<dbReference type="Gene3D" id="3.30.460.40">
    <property type="match status" value="1"/>
</dbReference>
<name>A0A5P6VTV3_PSEXY</name>
<dbReference type="EMBL" id="CP043028">
    <property type="protein sequence ID" value="QFJ56053.1"/>
    <property type="molecule type" value="Genomic_DNA"/>
</dbReference>
<dbReference type="RefSeq" id="WP_151625401.1">
    <property type="nucleotide sequence ID" value="NZ_CP043028.1"/>
</dbReference>
<reference evidence="2" key="1">
    <citation type="submission" date="2019-08" db="EMBL/GenBank/DDBJ databases">
        <title>Complete Genome Sequence of the Polysaccharide-Degrading Rumen Bacterium Pseudobutyrivibrio xylanivorans MA3014.</title>
        <authorList>
            <person name="Palevich N."/>
            <person name="Maclean P.H."/>
            <person name="Kelly W.J."/>
            <person name="Leahy S.C."/>
            <person name="Rakonjac J."/>
            <person name="Attwood G.T."/>
        </authorList>
    </citation>
    <scope>NUCLEOTIDE SEQUENCE [LARGE SCALE GENOMIC DNA]</scope>
    <source>
        <strain evidence="2">MA3014</strain>
    </source>
</reference>
<dbReference type="KEGG" id="pxv:FXF36_14760"/>
<protein>
    <submittedName>
        <fullName evidence="1">Nucleotidyltransferase family protein</fullName>
    </submittedName>
</protein>
<gene>
    <name evidence="1" type="ORF">FXF36_14760</name>
</gene>